<dbReference type="EMBL" id="BARV01031704">
    <property type="protein sequence ID" value="GAI40677.1"/>
    <property type="molecule type" value="Genomic_DNA"/>
</dbReference>
<proteinExistence type="predicted"/>
<gene>
    <name evidence="1" type="ORF">S06H3_50126</name>
</gene>
<reference evidence="1" key="1">
    <citation type="journal article" date="2014" name="Front. Microbiol.">
        <title>High frequency of phylogenetically diverse reductive dehalogenase-homologous genes in deep subseafloor sedimentary metagenomes.</title>
        <authorList>
            <person name="Kawai M."/>
            <person name="Futagami T."/>
            <person name="Toyoda A."/>
            <person name="Takaki Y."/>
            <person name="Nishi S."/>
            <person name="Hori S."/>
            <person name="Arai W."/>
            <person name="Tsubouchi T."/>
            <person name="Morono Y."/>
            <person name="Uchiyama I."/>
            <person name="Ito T."/>
            <person name="Fujiyama A."/>
            <person name="Inagaki F."/>
            <person name="Takami H."/>
        </authorList>
    </citation>
    <scope>NUCLEOTIDE SEQUENCE</scope>
    <source>
        <strain evidence="1">Expedition CK06-06</strain>
    </source>
</reference>
<sequence length="70" mass="8080">MLYWTAEPNKEDALMVFPYEPYIVEEAGAHFDEVVKCILNRQFTISKPPESQVCKECDLRAYCRKGGALH</sequence>
<evidence type="ECO:0000313" key="1">
    <source>
        <dbReference type="EMBL" id="GAI40677.1"/>
    </source>
</evidence>
<name>X1N9I4_9ZZZZ</name>
<dbReference type="AlphaFoldDB" id="X1N9I4"/>
<accession>X1N9I4</accession>
<comment type="caution">
    <text evidence="1">The sequence shown here is derived from an EMBL/GenBank/DDBJ whole genome shotgun (WGS) entry which is preliminary data.</text>
</comment>
<protein>
    <recommendedName>
        <fullName evidence="2">PD-(D/E)XK endonuclease-like domain-containing protein</fullName>
    </recommendedName>
</protein>
<organism evidence="1">
    <name type="scientific">marine sediment metagenome</name>
    <dbReference type="NCBI Taxonomy" id="412755"/>
    <lineage>
        <taxon>unclassified sequences</taxon>
        <taxon>metagenomes</taxon>
        <taxon>ecological metagenomes</taxon>
    </lineage>
</organism>
<evidence type="ECO:0008006" key="2">
    <source>
        <dbReference type="Google" id="ProtNLM"/>
    </source>
</evidence>